<organism evidence="1 2">
    <name type="scientific">Spirosoma endbachense</name>
    <dbReference type="NCBI Taxonomy" id="2666025"/>
    <lineage>
        <taxon>Bacteria</taxon>
        <taxon>Pseudomonadati</taxon>
        <taxon>Bacteroidota</taxon>
        <taxon>Cytophagia</taxon>
        <taxon>Cytophagales</taxon>
        <taxon>Cytophagaceae</taxon>
        <taxon>Spirosoma</taxon>
    </lineage>
</organism>
<dbReference type="Proteomes" id="UP000464577">
    <property type="component" value="Chromosome"/>
</dbReference>
<dbReference type="AlphaFoldDB" id="A0A6P1VT04"/>
<dbReference type="Pfam" id="PF13585">
    <property type="entry name" value="CHU_C"/>
    <property type="match status" value="1"/>
</dbReference>
<keyword evidence="2" id="KW-1185">Reference proteome</keyword>
<name>A0A6P1VT04_9BACT</name>
<reference evidence="1 2" key="1">
    <citation type="submission" date="2019-11" db="EMBL/GenBank/DDBJ databases">
        <title>Spirosoma endbachense sp. nov., isolated from a natural salt meadow.</title>
        <authorList>
            <person name="Rojas J."/>
            <person name="Ambika Manirajan B."/>
            <person name="Ratering S."/>
            <person name="Suarez C."/>
            <person name="Geissler-Plaum R."/>
            <person name="Schnell S."/>
        </authorList>
    </citation>
    <scope>NUCLEOTIDE SEQUENCE [LARGE SCALE GENOMIC DNA]</scope>
    <source>
        <strain evidence="1 2">I-24</strain>
    </source>
</reference>
<dbReference type="NCBIfam" id="TIGR04131">
    <property type="entry name" value="Bac_Flav_CTERM"/>
    <property type="match status" value="1"/>
</dbReference>
<dbReference type="InterPro" id="IPR026341">
    <property type="entry name" value="T9SS_type_B"/>
</dbReference>
<dbReference type="RefSeq" id="WP_162386164.1">
    <property type="nucleotide sequence ID" value="NZ_CP045997.1"/>
</dbReference>
<gene>
    <name evidence="1" type="ORF">GJR95_12365</name>
</gene>
<protein>
    <submittedName>
        <fullName evidence="1">T9SS type B sorting domain-containing protein</fullName>
    </submittedName>
</protein>
<accession>A0A6P1VT04</accession>
<dbReference type="EMBL" id="CP045997">
    <property type="protein sequence ID" value="QHV95754.1"/>
    <property type="molecule type" value="Genomic_DNA"/>
</dbReference>
<evidence type="ECO:0000313" key="1">
    <source>
        <dbReference type="EMBL" id="QHV95754.1"/>
    </source>
</evidence>
<evidence type="ECO:0000313" key="2">
    <source>
        <dbReference type="Proteomes" id="UP000464577"/>
    </source>
</evidence>
<proteinExistence type="predicted"/>
<sequence>MLDVSHLRWQICLIYFIFIQACELKAQCKQTYSWANWQNFTGNQATGNILVDNKVVSVTMSANYGFFSTTGIYRVDVFSKFSGYNAIPNATVPATQWSIGSGGKTTMCFSEPVTNPILLLASLGRTDFGNIIKVTLTFSEPYTVLHDAGGTTFIDSYSLSATEGNAIILFPGTFTCLTIYSETPENYTNLTWGLQPPLFPVNIATSQECDKVTLTASGGSTYKWSGGETPNGASNVVRTSGVYSVTATDQNGCTSIALKTITLSPKTALTSALSKTICQGDSYAGYKSSGTYVDIFKTTGGCDSTRTLNLSVLDIPKITLDKSREICEGQSTELNPALTLTNSPVNYKWTTGETTPKISVKQAGLYSVTIANGICSTIASTSVTVNQQPTIKPDEEICLNSAPIRLSSGAVANRLTYLWQPANSTDSTLVVMQAGQYQVTVTTGAGCKASRTIMVRATPQIELGADQMICDGATVDLVPTISSSGQSSTYRYQWSSGATTKMLTAGKPGLYKLTVSQGVCHATDSVKVDVSPVPRILPDTTTCTDKLLSAGGLESNLTYFWQPSNETTSTIKAQQAGTYKVTITNKYNCSAIRTILVTGSCMATVFAPDVFTPNADQVNDTFKLIVMDGLQIRLTIYDRWGAVIYSGESSNPQWDGKYKDEECLPGVYPFVLLYKSLNNDELHEHRGSLSLIR</sequence>
<dbReference type="KEGG" id="senf:GJR95_12365"/>